<dbReference type="PANTHER" id="PTHR35008">
    <property type="entry name" value="BLL4482 PROTEIN-RELATED"/>
    <property type="match status" value="1"/>
</dbReference>
<reference evidence="6 7" key="1">
    <citation type="submission" date="2016-10" db="EMBL/GenBank/DDBJ databases">
        <authorList>
            <person name="Varghese N."/>
            <person name="Submissions S."/>
        </authorList>
    </citation>
    <scope>NUCLEOTIDE SEQUENCE [LARGE SCALE GENOMIC DNA]</scope>
    <source>
        <strain evidence="6 7">DSM 25353</strain>
    </source>
</reference>
<gene>
    <name evidence="6" type="ORF">SAMN05444410_10385</name>
</gene>
<dbReference type="SUPFAM" id="SSF46626">
    <property type="entry name" value="Cytochrome c"/>
    <property type="match status" value="2"/>
</dbReference>
<dbReference type="GO" id="GO:0009055">
    <property type="term" value="F:electron transfer activity"/>
    <property type="evidence" value="ECO:0007669"/>
    <property type="project" value="InterPro"/>
</dbReference>
<sequence>MHFFRSHITTLVLASVVMFSCRNNKQEPPTPVQAKTKDAAVWQAPDTSTIPHSPEGDMIRYGRELIAHTATYLGPKGSIRQQTNGMNCQNCHLDAGTKPWGNNYSGVYSTYPRFRARSGSMETMVKRVNDCLSRSLNGKPLDSTGREMKAILAYMQWLGRDVPKGKTPAGSGIKKLAYLNRAADPQKGKQVYETKCQRCHGADGQGIMQPDQSMYVYPPLWGPHSYNTAAGLYRLSSFAGYAKDNMPFGINYQSAELKDEEAWDVAAFVNSQPRPVVHFVKDWPVIASKPIDHPFGPYADTFSQQQHKYGPFGPIQQEQKLNIH</sequence>
<dbReference type="PANTHER" id="PTHR35008:SF9">
    <property type="entry name" value="CYTOCHROME C DOMAIN-CONTAINING PROTEIN"/>
    <property type="match status" value="1"/>
</dbReference>
<evidence type="ECO:0000256" key="4">
    <source>
        <dbReference type="PROSITE-ProRule" id="PRU00433"/>
    </source>
</evidence>
<feature type="domain" description="Cytochrome c" evidence="5">
    <location>
        <begin position="183"/>
        <end position="273"/>
    </location>
</feature>
<evidence type="ECO:0000313" key="6">
    <source>
        <dbReference type="EMBL" id="SDW48401.1"/>
    </source>
</evidence>
<evidence type="ECO:0000259" key="5">
    <source>
        <dbReference type="PROSITE" id="PS51007"/>
    </source>
</evidence>
<dbReference type="GO" id="GO:0046872">
    <property type="term" value="F:metal ion binding"/>
    <property type="evidence" value="ECO:0007669"/>
    <property type="project" value="UniProtKB-KW"/>
</dbReference>
<dbReference type="PROSITE" id="PS51007">
    <property type="entry name" value="CYTC"/>
    <property type="match status" value="1"/>
</dbReference>
<proteinExistence type="predicted"/>
<organism evidence="6 7">
    <name type="scientific">Hydrobacter penzbergensis</name>
    <dbReference type="NCBI Taxonomy" id="1235997"/>
    <lineage>
        <taxon>Bacteria</taxon>
        <taxon>Pseudomonadati</taxon>
        <taxon>Bacteroidota</taxon>
        <taxon>Chitinophagia</taxon>
        <taxon>Chitinophagales</taxon>
        <taxon>Chitinophagaceae</taxon>
        <taxon>Hydrobacter</taxon>
    </lineage>
</organism>
<keyword evidence="1 4" id="KW-0349">Heme</keyword>
<keyword evidence="2 4" id="KW-0479">Metal-binding</keyword>
<dbReference type="Pfam" id="PF21342">
    <property type="entry name" value="SoxA-TsdA_cyt-c"/>
    <property type="match status" value="1"/>
</dbReference>
<dbReference type="GO" id="GO:0020037">
    <property type="term" value="F:heme binding"/>
    <property type="evidence" value="ECO:0007669"/>
    <property type="project" value="InterPro"/>
</dbReference>
<dbReference type="AlphaFoldDB" id="A0A8X8IAG9"/>
<accession>A0A8X8IAG9</accession>
<dbReference type="EMBL" id="FNNO01000003">
    <property type="protein sequence ID" value="SDW48401.1"/>
    <property type="molecule type" value="Genomic_DNA"/>
</dbReference>
<dbReference type="PROSITE" id="PS51257">
    <property type="entry name" value="PROKAR_LIPOPROTEIN"/>
    <property type="match status" value="1"/>
</dbReference>
<dbReference type="Gene3D" id="1.10.760.10">
    <property type="entry name" value="Cytochrome c-like domain"/>
    <property type="match status" value="2"/>
</dbReference>
<dbReference type="RefSeq" id="WP_257574711.1">
    <property type="nucleotide sequence ID" value="NZ_FNNO01000003.1"/>
</dbReference>
<keyword evidence="7" id="KW-1185">Reference proteome</keyword>
<protein>
    <submittedName>
        <fullName evidence="6">Thiosulfate dehydrogenase</fullName>
    </submittedName>
</protein>
<evidence type="ECO:0000313" key="7">
    <source>
        <dbReference type="Proteomes" id="UP000198711"/>
    </source>
</evidence>
<keyword evidence="3 4" id="KW-0408">Iron</keyword>
<evidence type="ECO:0000256" key="3">
    <source>
        <dbReference type="ARBA" id="ARBA00023004"/>
    </source>
</evidence>
<dbReference type="Proteomes" id="UP000198711">
    <property type="component" value="Unassembled WGS sequence"/>
</dbReference>
<dbReference type="InterPro" id="IPR009056">
    <property type="entry name" value="Cyt_c-like_dom"/>
</dbReference>
<evidence type="ECO:0000256" key="2">
    <source>
        <dbReference type="ARBA" id="ARBA00022723"/>
    </source>
</evidence>
<dbReference type="InterPro" id="IPR036909">
    <property type="entry name" value="Cyt_c-like_dom_sf"/>
</dbReference>
<name>A0A8X8IAG9_9BACT</name>
<comment type="caution">
    <text evidence="6">The sequence shown here is derived from an EMBL/GenBank/DDBJ whole genome shotgun (WGS) entry which is preliminary data.</text>
</comment>
<dbReference type="Pfam" id="PF00034">
    <property type="entry name" value="Cytochrom_C"/>
    <property type="match status" value="1"/>
</dbReference>
<evidence type="ECO:0000256" key="1">
    <source>
        <dbReference type="ARBA" id="ARBA00022617"/>
    </source>
</evidence>
<dbReference type="InterPro" id="IPR051459">
    <property type="entry name" value="Cytochrome_c-type_DH"/>
</dbReference>